<sequence length="42" mass="4920">MAITHLINELHKANDNKEYTICIFLDLSKAFDTVDHYILIQN</sequence>
<protein>
    <recommendedName>
        <fullName evidence="2">Reverse transcriptase domain-containing protein</fullName>
    </recommendedName>
</protein>
<reference evidence="1" key="2">
    <citation type="journal article" date="2015" name="Fish Shellfish Immunol.">
        <title>Early steps in the European eel (Anguilla anguilla)-Vibrio vulnificus interaction in the gills: Role of the RtxA13 toxin.</title>
        <authorList>
            <person name="Callol A."/>
            <person name="Pajuelo D."/>
            <person name="Ebbesson L."/>
            <person name="Teles M."/>
            <person name="MacKenzie S."/>
            <person name="Amaro C."/>
        </authorList>
    </citation>
    <scope>NUCLEOTIDE SEQUENCE</scope>
</reference>
<accession>A0A0E9P808</accession>
<organism evidence="1">
    <name type="scientific">Anguilla anguilla</name>
    <name type="common">European freshwater eel</name>
    <name type="synonym">Muraena anguilla</name>
    <dbReference type="NCBI Taxonomy" id="7936"/>
    <lineage>
        <taxon>Eukaryota</taxon>
        <taxon>Metazoa</taxon>
        <taxon>Chordata</taxon>
        <taxon>Craniata</taxon>
        <taxon>Vertebrata</taxon>
        <taxon>Euteleostomi</taxon>
        <taxon>Actinopterygii</taxon>
        <taxon>Neopterygii</taxon>
        <taxon>Teleostei</taxon>
        <taxon>Anguilliformes</taxon>
        <taxon>Anguillidae</taxon>
        <taxon>Anguilla</taxon>
    </lineage>
</organism>
<name>A0A0E9P808_ANGAN</name>
<dbReference type="AlphaFoldDB" id="A0A0E9P808"/>
<proteinExistence type="predicted"/>
<reference evidence="1" key="1">
    <citation type="submission" date="2014-11" db="EMBL/GenBank/DDBJ databases">
        <authorList>
            <person name="Amaro Gonzalez C."/>
        </authorList>
    </citation>
    <scope>NUCLEOTIDE SEQUENCE</scope>
</reference>
<evidence type="ECO:0008006" key="2">
    <source>
        <dbReference type="Google" id="ProtNLM"/>
    </source>
</evidence>
<evidence type="ECO:0000313" key="1">
    <source>
        <dbReference type="EMBL" id="JAH00190.1"/>
    </source>
</evidence>
<dbReference type="EMBL" id="GBXM01108387">
    <property type="protein sequence ID" value="JAH00190.1"/>
    <property type="molecule type" value="Transcribed_RNA"/>
</dbReference>